<feature type="compositionally biased region" description="Acidic residues" evidence="1">
    <location>
        <begin position="80"/>
        <end position="92"/>
    </location>
</feature>
<proteinExistence type="predicted"/>
<dbReference type="Proteomes" id="UP000078396">
    <property type="component" value="Unassembled WGS sequence"/>
</dbReference>
<reference evidence="3 4" key="1">
    <citation type="submission" date="2016-04" db="EMBL/GenBank/DDBJ databases">
        <title>Draft Genome Sequences of Staphylococcus capitis Strain H36, S. capitis Strain H65, S. cohnii Strain H62, S. hominis Strain H69, Mycobacterium iranicum Strain H39, Plantibacter sp. Strain H53, Pseudomonas oryzihabitans Strain H72, and Microbacterium sp. Strain H83, isolated from residential settings.</title>
        <authorList>
            <person name="Lymperopoulou D."/>
            <person name="Adams R.I."/>
            <person name="Lindow S."/>
            <person name="Coil D.A."/>
            <person name="Jospin G."/>
            <person name="Eisen J.A."/>
        </authorList>
    </citation>
    <scope>NUCLEOTIDE SEQUENCE [LARGE SCALE GENOMIC DNA]</scope>
    <source>
        <strain evidence="3 4">H39</strain>
    </source>
</reference>
<feature type="compositionally biased region" description="Acidic residues" evidence="1">
    <location>
        <begin position="59"/>
        <end position="72"/>
    </location>
</feature>
<gene>
    <name evidence="3" type="ORF">A4X20_09160</name>
</gene>
<feature type="region of interest" description="Disordered" evidence="1">
    <location>
        <begin position="29"/>
        <end position="183"/>
    </location>
</feature>
<name>A0A178LIN6_MYCIR</name>
<feature type="compositionally biased region" description="Acidic residues" evidence="1">
    <location>
        <begin position="121"/>
        <end position="142"/>
    </location>
</feature>
<dbReference type="OrthoDB" id="4568724at2"/>
<dbReference type="EMBL" id="LWCS01000065">
    <property type="protein sequence ID" value="OAN30041.1"/>
    <property type="molecule type" value="Genomic_DNA"/>
</dbReference>
<keyword evidence="2" id="KW-0732">Signal</keyword>
<protein>
    <recommendedName>
        <fullName evidence="5">Esterase</fullName>
    </recommendedName>
</protein>
<evidence type="ECO:0000256" key="2">
    <source>
        <dbReference type="SAM" id="SignalP"/>
    </source>
</evidence>
<dbReference type="InterPro" id="IPR029058">
    <property type="entry name" value="AB_hydrolase_fold"/>
</dbReference>
<dbReference type="RefSeq" id="WP_064284720.1">
    <property type="nucleotide sequence ID" value="NZ_LWCS01000065.1"/>
</dbReference>
<dbReference type="Gene3D" id="3.40.50.1820">
    <property type="entry name" value="alpha/beta hydrolase"/>
    <property type="match status" value="1"/>
</dbReference>
<evidence type="ECO:0000256" key="1">
    <source>
        <dbReference type="SAM" id="MobiDB-lite"/>
    </source>
</evidence>
<organism evidence="3 4">
    <name type="scientific">Mycolicibacterium iranicum</name>
    <name type="common">Mycobacterium iranicum</name>
    <dbReference type="NCBI Taxonomy" id="912594"/>
    <lineage>
        <taxon>Bacteria</taxon>
        <taxon>Bacillati</taxon>
        <taxon>Actinomycetota</taxon>
        <taxon>Actinomycetes</taxon>
        <taxon>Mycobacteriales</taxon>
        <taxon>Mycobacteriaceae</taxon>
        <taxon>Mycolicibacterium</taxon>
    </lineage>
</organism>
<evidence type="ECO:0008006" key="5">
    <source>
        <dbReference type="Google" id="ProtNLM"/>
    </source>
</evidence>
<dbReference type="STRING" id="912594.AWC12_07040"/>
<feature type="signal peptide" evidence="2">
    <location>
        <begin position="1"/>
        <end position="26"/>
    </location>
</feature>
<evidence type="ECO:0000313" key="3">
    <source>
        <dbReference type="EMBL" id="OAN30041.1"/>
    </source>
</evidence>
<evidence type="ECO:0000313" key="4">
    <source>
        <dbReference type="Proteomes" id="UP000078396"/>
    </source>
</evidence>
<comment type="caution">
    <text evidence="3">The sequence shown here is derived from an EMBL/GenBank/DDBJ whole genome shotgun (WGS) entry which is preliminary data.</text>
</comment>
<accession>A0A178LIN6</accession>
<sequence>MVDRYRVWLGAGVLAGGMSAAMLAGAGVAAADDGEALSAESQAAPGSDDEEVSSKATTDEEGTPDGAEPDPGVEERDLDGAEQDLEDSDGSNDGDAGGKKPSRTDPAGENSQIEAVGRDADEADDAGDAGDAEVAPEPEYADEVPRQQPEEPALPGTDHETEDVLSDDSASAEDHGGLPSPLLTSLETDLASREGAAVMQTAAAQSPGIVTGLLNLLDTLNEVGTAFYNLYTGTMQFLAGPARAPFGSRVRVESSPLTIGDGFGDDIVVPADWYFPPGDTELKGLIYLQHGMLATSAFYGATAAYLAEKTHSIVVAPTLTWNIFDFENLPLMLSHTHKAIADLFVGDRAALTASARTAGYTTALPGKVVLAGHSAGGGLVVGTARYMVERGLGSDLAGVLMLDGAGFVSLGTDLAKIPRSIPVYNLAADPDTWNNFGDATRRLRQARPDAFTGIAIVGGRHSDSMQSSSMLVQLAAYFATGFSSPFHIAINQMLASAWISDMLDGAHTPERHGSFGSAANIAAGTLTGAARGGAITSASTSKHAADVCEDGRLGLTCSST</sequence>
<dbReference type="SUPFAM" id="SSF53474">
    <property type="entry name" value="alpha/beta-Hydrolases"/>
    <property type="match status" value="1"/>
</dbReference>
<dbReference type="AlphaFoldDB" id="A0A178LIN6"/>
<feature type="chain" id="PRO_5038479893" description="Esterase" evidence="2">
    <location>
        <begin position="27"/>
        <end position="560"/>
    </location>
</feature>